<protein>
    <submittedName>
        <fullName evidence="2">G12677 protein</fullName>
    </submittedName>
</protein>
<keyword evidence="3" id="KW-1185">Reference proteome</keyword>
<sequence>MLRVARAAQQAESSSHRASTLAQRRKHATDAASPAAFSHAKKFTGSCPLPPHMGAGLVPHYIGACVTPRHIGAGQMQQHIGASLMPQCIGAGPVYYIPEEAFDRTSLTRHLGS</sequence>
<evidence type="ECO:0000313" key="3">
    <source>
        <dbReference type="Proteomes" id="UP001497392"/>
    </source>
</evidence>
<comment type="caution">
    <text evidence="2">The sequence shown here is derived from an EMBL/GenBank/DDBJ whole genome shotgun (WGS) entry which is preliminary data.</text>
</comment>
<organism evidence="2 3">
    <name type="scientific">Coccomyxa viridis</name>
    <dbReference type="NCBI Taxonomy" id="1274662"/>
    <lineage>
        <taxon>Eukaryota</taxon>
        <taxon>Viridiplantae</taxon>
        <taxon>Chlorophyta</taxon>
        <taxon>core chlorophytes</taxon>
        <taxon>Trebouxiophyceae</taxon>
        <taxon>Trebouxiophyceae incertae sedis</taxon>
        <taxon>Coccomyxaceae</taxon>
        <taxon>Coccomyxa</taxon>
    </lineage>
</organism>
<reference evidence="2 3" key="1">
    <citation type="submission" date="2024-06" db="EMBL/GenBank/DDBJ databases">
        <authorList>
            <person name="Kraege A."/>
            <person name="Thomma B."/>
        </authorList>
    </citation>
    <scope>NUCLEOTIDE SEQUENCE [LARGE SCALE GENOMIC DNA]</scope>
</reference>
<gene>
    <name evidence="2" type="primary">g12677</name>
    <name evidence="2" type="ORF">VP750_LOCUS11271</name>
</gene>
<dbReference type="Proteomes" id="UP001497392">
    <property type="component" value="Unassembled WGS sequence"/>
</dbReference>
<evidence type="ECO:0000256" key="1">
    <source>
        <dbReference type="SAM" id="MobiDB-lite"/>
    </source>
</evidence>
<dbReference type="EMBL" id="CAXHTA020000020">
    <property type="protein sequence ID" value="CAL5229365.1"/>
    <property type="molecule type" value="Genomic_DNA"/>
</dbReference>
<feature type="region of interest" description="Disordered" evidence="1">
    <location>
        <begin position="1"/>
        <end position="35"/>
    </location>
</feature>
<accession>A0ABP1GDJ7</accession>
<proteinExistence type="predicted"/>
<evidence type="ECO:0000313" key="2">
    <source>
        <dbReference type="EMBL" id="CAL5229365.1"/>
    </source>
</evidence>
<feature type="compositionally biased region" description="Polar residues" evidence="1">
    <location>
        <begin position="10"/>
        <end position="22"/>
    </location>
</feature>
<name>A0ABP1GDJ7_9CHLO</name>